<feature type="signal peptide" evidence="2">
    <location>
        <begin position="1"/>
        <end position="19"/>
    </location>
</feature>
<evidence type="ECO:0000256" key="1">
    <source>
        <dbReference type="SAM" id="MobiDB-lite"/>
    </source>
</evidence>
<evidence type="ECO:0000313" key="4">
    <source>
        <dbReference type="EMBL" id="ACX76545.1"/>
    </source>
</evidence>
<dbReference type="KEGG" id="fsu:Fisuc_2965"/>
<evidence type="ECO:0000313" key="3">
    <source>
        <dbReference type="EMBL" id="ABU45475.1"/>
    </source>
</evidence>
<reference evidence="5" key="4">
    <citation type="submission" date="2010-08" db="EMBL/GenBank/DDBJ databases">
        <authorList>
            <person name="Durkin A.S."/>
            <person name="Nelson K.E."/>
            <person name="Morrison M."/>
            <person name="Forsberg C.W."/>
            <person name="Wilson D.B."/>
            <person name="Russell J.B."/>
            <person name="Cann I.K.O."/>
            <person name="Mackie R.I."/>
            <person name="White B.A."/>
        </authorList>
    </citation>
    <scope>NUCLEOTIDE SEQUENCE</scope>
    <source>
        <strain evidence="5">S85</strain>
    </source>
</reference>
<dbReference type="RefSeq" id="WP_014545070.1">
    <property type="nucleotide sequence ID" value="NC_013410.1"/>
</dbReference>
<feature type="compositionally biased region" description="Low complexity" evidence="1">
    <location>
        <begin position="31"/>
        <end position="47"/>
    </location>
</feature>
<accession>A7UG44</accession>
<sequence length="409" mass="44916">MNLKTMFGIGLVSVGAAFAQEASESTAPSMSEQQLQQQEEQAAASESLTAPVPFVAPEIPKDSKRTPFNAILHGKSYNRNSNMAAANNTDLLLKYPNLFANRKFFYIEPTNKLGIVSLGSFFTAFDISKATHDDSQLGRLTLGYAVPGFGFYVRAGLGRDRVSNDAGVVSTTYGGDDWAAAIAKSFLGMNVAADVDWLTTKKQTHSDPDKGVETEDRFDSLTVNLSLTNAPTAKNFTWTLGARFVSFNNETEVDGDVEKANDPASFWDLSPYIRGGLSVLENENARILIGGAAIVSYRNYDDPVDQYAITAVLQPSMLGEVFVGEEKNFMFYGEVGYDWVAFQYLKNNDSDTSRMMDVMNSVNASVGFRYQYKDFLAVELGLGEKLFTGLGNYFQADGTFIDFSAMVRF</sequence>
<evidence type="ECO:0000256" key="2">
    <source>
        <dbReference type="SAM" id="SignalP"/>
    </source>
</evidence>
<name>A7UG44_FIBSS</name>
<dbReference type="Proteomes" id="UP000001497">
    <property type="component" value="Chromosome"/>
</dbReference>
<dbReference type="EMBL" id="CP002158">
    <property type="protein sequence ID" value="ADL25498.1"/>
    <property type="molecule type" value="Genomic_DNA"/>
</dbReference>
<dbReference type="STRING" id="59374.FSU_0230"/>
<feature type="region of interest" description="Disordered" evidence="1">
    <location>
        <begin position="23"/>
        <end position="47"/>
    </location>
</feature>
<proteinExistence type="predicted"/>
<gene>
    <name evidence="4" type="ordered locus">Fisuc_2965</name>
    <name evidence="5" type="ordered locus">FSU_0230</name>
</gene>
<evidence type="ECO:0000313" key="7">
    <source>
        <dbReference type="Proteomes" id="UP000001497"/>
    </source>
</evidence>
<keyword evidence="7" id="KW-1185">Reference proteome</keyword>
<dbReference type="OrthoDB" id="9774947at2"/>
<dbReference type="Proteomes" id="UP000000517">
    <property type="component" value="Chromosome"/>
</dbReference>
<feature type="chain" id="PRO_5007909684" evidence="2">
    <location>
        <begin position="20"/>
        <end position="409"/>
    </location>
</feature>
<dbReference type="EMBL" id="CP001792">
    <property type="protein sequence ID" value="ACX76545.1"/>
    <property type="molecule type" value="Genomic_DNA"/>
</dbReference>
<dbReference type="KEGG" id="fsc:FSU_0230"/>
<dbReference type="HOGENOM" id="CLU_672221_0_0_0"/>
<evidence type="ECO:0000313" key="6">
    <source>
        <dbReference type="Proteomes" id="UP000000517"/>
    </source>
</evidence>
<dbReference type="AlphaFoldDB" id="A7UG44"/>
<evidence type="ECO:0000313" key="5">
    <source>
        <dbReference type="EMBL" id="ADL25498.1"/>
    </source>
</evidence>
<reference evidence="4 7" key="2">
    <citation type="submission" date="2009-10" db="EMBL/GenBank/DDBJ databases">
        <title>Complete sequence of Fibrobacter succinogenes subsp. succinogenes S85.</title>
        <authorList>
            <consortium name="US DOE Joint Genome Institute"/>
            <person name="Lucas S."/>
            <person name="Copeland A."/>
            <person name="Lapidus A."/>
            <person name="Glavina del Rio T."/>
            <person name="Tice H."/>
            <person name="Bruce D."/>
            <person name="Goodwin L."/>
            <person name="Pitluck S."/>
            <person name="Chertkov O."/>
            <person name="Detter J.C."/>
            <person name="Han C."/>
            <person name="Tapia R."/>
            <person name="Larimer F."/>
            <person name="Land M."/>
            <person name="Hauser L."/>
            <person name="Kyrpides N."/>
            <person name="Mikhailova N."/>
            <person name="Weimer P.J."/>
            <person name="Stevenson D.M."/>
            <person name="Boyum J."/>
            <person name="Brumm P.I."/>
            <person name="Mead D."/>
        </authorList>
    </citation>
    <scope>NUCLEOTIDE SEQUENCE [LARGE SCALE GENOMIC DNA]</scope>
    <source>
        <strain evidence="7">ATCC 19169 / S85</strain>
        <strain evidence="4">S85</strain>
    </source>
</reference>
<organism evidence="3">
    <name type="scientific">Fibrobacter succinogenes (strain ATCC 19169 / S85)</name>
    <dbReference type="NCBI Taxonomy" id="59374"/>
    <lineage>
        <taxon>Bacteria</taxon>
        <taxon>Pseudomonadati</taxon>
        <taxon>Fibrobacterota</taxon>
        <taxon>Fibrobacteria</taxon>
        <taxon>Fibrobacterales</taxon>
        <taxon>Fibrobacteraceae</taxon>
        <taxon>Fibrobacter</taxon>
    </lineage>
</organism>
<protein>
    <submittedName>
        <fullName evidence="3">Membrane protein</fullName>
    </submittedName>
</protein>
<reference evidence="3" key="1">
    <citation type="journal article" date="2007" name="J. Bacteriol.">
        <title>Outer membrane proteins of Fibrobacter succinogenes with potential roles in adhesion to cellulose and in cellulose digestion.</title>
        <authorList>
            <person name="Jun H.S."/>
            <person name="Qi M."/>
            <person name="Gong J."/>
            <person name="Egbosimba E.E."/>
            <person name="Forsberg C.W."/>
        </authorList>
    </citation>
    <scope>NUCLEOTIDE SEQUENCE</scope>
    <source>
        <strain evidence="3">S85</strain>
    </source>
</reference>
<keyword evidence="2" id="KW-0732">Signal</keyword>
<dbReference type="EMBL" id="EU055581">
    <property type="protein sequence ID" value="ABU45475.1"/>
    <property type="molecule type" value="Genomic_DNA"/>
</dbReference>
<reference evidence="6" key="3">
    <citation type="submission" date="2010-08" db="EMBL/GenBank/DDBJ databases">
        <title>Complete sequence of Fibrobacter succinogenes subsp. succinogenes S85.</title>
        <authorList>
            <person name="Durkin A.S."/>
            <person name="Nelson K.E."/>
            <person name="Morrison M."/>
            <person name="Forsberg C.W."/>
            <person name="Wilson D.B."/>
            <person name="Russell J.B."/>
            <person name="Cann I.K.O."/>
            <person name="Mackie R.I."/>
            <person name="White B.A."/>
        </authorList>
    </citation>
    <scope>NUCLEOTIDE SEQUENCE [LARGE SCALE GENOMIC DNA]</scope>
    <source>
        <strain evidence="6">ATCC 19169 / S85</strain>
    </source>
</reference>